<feature type="compositionally biased region" description="Polar residues" evidence="7">
    <location>
        <begin position="731"/>
        <end position="747"/>
    </location>
</feature>
<feature type="compositionally biased region" description="Polar residues" evidence="7">
    <location>
        <begin position="1000"/>
        <end position="1009"/>
    </location>
</feature>
<dbReference type="PANTHER" id="PTHR15528">
    <property type="entry name" value="PEROXISOME PROLIFERATOR ACTIVATED RECEPTOR GAMMA COACTIVATOR 1 PGC-1 -RELATED"/>
    <property type="match status" value="1"/>
</dbReference>
<keyword evidence="10" id="KW-1185">Reference proteome</keyword>
<proteinExistence type="predicted"/>
<evidence type="ECO:0000256" key="7">
    <source>
        <dbReference type="SAM" id="MobiDB-lite"/>
    </source>
</evidence>
<dbReference type="InterPro" id="IPR036322">
    <property type="entry name" value="WD40_repeat_dom_sf"/>
</dbReference>
<feature type="compositionally biased region" description="Basic and acidic residues" evidence="7">
    <location>
        <begin position="1181"/>
        <end position="1190"/>
    </location>
</feature>
<feature type="compositionally biased region" description="Gly residues" evidence="7">
    <location>
        <begin position="1570"/>
        <end position="1581"/>
    </location>
</feature>
<keyword evidence="4" id="KW-0805">Transcription regulation</keyword>
<evidence type="ECO:0000256" key="1">
    <source>
        <dbReference type="ARBA" id="ARBA00004123"/>
    </source>
</evidence>
<feature type="region of interest" description="Disordered" evidence="7">
    <location>
        <begin position="1352"/>
        <end position="1401"/>
    </location>
</feature>
<feature type="region of interest" description="Disordered" evidence="7">
    <location>
        <begin position="358"/>
        <end position="461"/>
    </location>
</feature>
<accession>A0AA43TTY3</accession>
<feature type="compositionally biased region" description="Low complexity" evidence="7">
    <location>
        <begin position="1705"/>
        <end position="1718"/>
    </location>
</feature>
<keyword evidence="6" id="KW-0539">Nucleus</keyword>
<dbReference type="PANTHER" id="PTHR15528:SF11">
    <property type="entry name" value="FI18188P1"/>
    <property type="match status" value="1"/>
</dbReference>
<keyword evidence="5" id="KW-0804">Transcription</keyword>
<feature type="compositionally biased region" description="Pro residues" evidence="7">
    <location>
        <begin position="1638"/>
        <end position="1647"/>
    </location>
</feature>
<dbReference type="InterPro" id="IPR056421">
    <property type="entry name" value="TPR_GEMI5"/>
</dbReference>
<feature type="region of interest" description="Disordered" evidence="7">
    <location>
        <begin position="805"/>
        <end position="980"/>
    </location>
</feature>
<dbReference type="InterPro" id="IPR015943">
    <property type="entry name" value="WD40/YVTN_repeat-like_dom_sf"/>
</dbReference>
<feature type="compositionally biased region" description="Polar residues" evidence="7">
    <location>
        <begin position="1608"/>
        <end position="1619"/>
    </location>
</feature>
<feature type="compositionally biased region" description="Polar residues" evidence="7">
    <location>
        <begin position="1518"/>
        <end position="1531"/>
    </location>
</feature>
<evidence type="ECO:0000256" key="2">
    <source>
        <dbReference type="ARBA" id="ARBA00022553"/>
    </source>
</evidence>
<dbReference type="Proteomes" id="UP001161017">
    <property type="component" value="Unassembled WGS sequence"/>
</dbReference>
<feature type="compositionally biased region" description="Polar residues" evidence="7">
    <location>
        <begin position="754"/>
        <end position="765"/>
    </location>
</feature>
<evidence type="ECO:0000256" key="5">
    <source>
        <dbReference type="ARBA" id="ARBA00023163"/>
    </source>
</evidence>
<feature type="region of interest" description="Disordered" evidence="7">
    <location>
        <begin position="725"/>
        <end position="765"/>
    </location>
</feature>
<comment type="subcellular location">
    <subcellularLocation>
        <location evidence="1">Nucleus</location>
    </subcellularLocation>
</comment>
<feature type="region of interest" description="Disordered" evidence="7">
    <location>
        <begin position="1"/>
        <end position="30"/>
    </location>
</feature>
<evidence type="ECO:0000256" key="3">
    <source>
        <dbReference type="ARBA" id="ARBA00022884"/>
    </source>
</evidence>
<feature type="compositionally biased region" description="Polar residues" evidence="7">
    <location>
        <begin position="1370"/>
        <end position="1385"/>
    </location>
</feature>
<protein>
    <recommendedName>
        <fullName evidence="8">Gem-associated protein 5 TPR domain-containing protein</fullName>
    </recommendedName>
</protein>
<comment type="caution">
    <text evidence="9">The sequence shown here is derived from an EMBL/GenBank/DDBJ whole genome shotgun (WGS) entry which is preliminary data.</text>
</comment>
<keyword evidence="3" id="KW-0694">RNA-binding</keyword>
<feature type="compositionally biased region" description="Basic and acidic residues" evidence="7">
    <location>
        <begin position="1278"/>
        <end position="1287"/>
    </location>
</feature>
<name>A0AA43TTY3_9LECA</name>
<feature type="compositionally biased region" description="Basic and acidic residues" evidence="7">
    <location>
        <begin position="870"/>
        <end position="879"/>
    </location>
</feature>
<feature type="region of interest" description="Disordered" evidence="7">
    <location>
        <begin position="1434"/>
        <end position="1733"/>
    </location>
</feature>
<evidence type="ECO:0000313" key="10">
    <source>
        <dbReference type="Proteomes" id="UP001161017"/>
    </source>
</evidence>
<evidence type="ECO:0000256" key="4">
    <source>
        <dbReference type="ARBA" id="ARBA00023015"/>
    </source>
</evidence>
<sequence>MSLTGPLARHQSVSSTGSKSITGSRSRAYARERDVIRPSTPIDTRTEDADLEPCAATGSYFLYTQGSAVCCLHHDTLKLERRFTKHEEKVVLIAVDNASERLAGKFCVSVDAGLTAIVWDIHKGDEHARFISYESIKVAAWMRNGNIAFGNAQGSVVVFEPSTSEHISARTIHDPITALAPATDCQTFGIGYKNGTILLATLQPNFTILHTLTTQRSPSPIVSLAWHASSSKQKSDMLASQTCDGDLRVWSVSKPPTAETPKTIRILKRGDNCEPGVNWLGWSKNGRVVQYQDGECWLWDVRTKHVAYEAIPSIGEVRGIANFGATATLFTLSKDCIIRQYDVSPPALVKEKQYLPMEPPIAPHKSARSQGHHIPGTAPPMPIRPQSRQSESTRRSESGRSQTGRGPATLSTIQRNADIAMIDEARSDRSGLSSPVSVSSRAESMSTTSNRYPRGAPTISSRAASGTTFSTISPSMVGRDSLFSGGTSIYGQSTMSITSSGRRSRGSRLRNEVLRSPESTYVDLFPRTRVRLANMQYEQPQPLDQENMSPDELRRRMLNIVFGWDDDIENLVRDELDHHQPGSTSAVLLSKWLGEVDSDMMAAAIASGNVSSSDWMMLALSQMGGSNMGKMGQAFVQRLLQQGDFHTSATILLGMGDREDAVEIYVERCFFMEAILLTCLIFPQDWQRQSHLVKAWGEFVVENSQQQLAIRCFTCAGVEPPLPWPSPSPRNWENSSQAASTISTQMLSPPLSPPTAQKPNRMTTKNSSLKVITSFEQPQSLSKFPGLHSLDRTPTVAPGITPIAESALSESQTPGGFGALRGASRADRTATPGGFLRQRLPSIGENPMDVTLPPFSRPSQLPTPDNSGSDLEKEKERVKSQPLPEQHQQQKQQQDLGEPPLLLSSARYDPGGTPTTKTPATAVPQTSIRTTVLPSPAQDAFTAFQEKEKERERARASSKDRKPDGLHIRMPSQDQIQTTSYIGRDGAIAVGQAEHRRSNTLQNYLQSLPSAGLPSGGLRTGASESSAMGSPSVSGASYASGAKSPSVSGRSIDEYISSVDAAGYNQKKYRSKKRTESQERRNDQRTRSKGRGRDQSEDRGRDGKRYIRPAKRSPSSPVPMTPEQFQYATTPGLESEISSIASPGLESRDGRQASKQPHKVISNYRSGSKASDWSQRTIRHRSPEAMHENQLDSEASFPRGMISSHAQSPRAMAVDREKIKAKSRASSRARSPPSPGPFSPHPGPFNSSSDENDPMRLVQANRQRVRSRQRSSSRKPRERGTSRLSTDRRRRQAESQSVRASEVDEPRSAIQAKQTFDELLKEKDRAFRRERKLEDKFKKELAAKELEARRESLLRNPEAPPILHPEEYSRPNTFMRSHTDFTPSAHSDRFPPPMVNPMNVADHINRSGAASVGPYGLPATPRAMRHPKFGNTVEQIPSVPEVPDELPNLPELYYGGGPMRDIPRSMSVPLPEAAPPPMPSGLPDHPAFHKGLRPGKRNNNAFQPLGDIGSPHRRKGSGDSSTLKLQKQQYSAGIDETIHAAHRVNPDVEIVRDDEDDAPPPVLAQLAHLAGGGGSGGGGGARPDSAQFGPPPPPPPPPQAPGMRNDGEASSLSSNSNVGAINIVLDDEPGDEANVVEVPPPPPPPPAATDYDPMRSPGRVTSPPVSDAGGNRHQRGRSESGFKNGLKGWGGRLRSTSRGRDKNGQPIVGQAYPQQQQQGHGGMPYESVPPLYF</sequence>
<feature type="compositionally biased region" description="Low complexity" evidence="7">
    <location>
        <begin position="430"/>
        <end position="449"/>
    </location>
</feature>
<feature type="compositionally biased region" description="Basic residues" evidence="7">
    <location>
        <begin position="1263"/>
        <end position="1277"/>
    </location>
</feature>
<dbReference type="GO" id="GO:0005634">
    <property type="term" value="C:nucleus"/>
    <property type="evidence" value="ECO:0007669"/>
    <property type="project" value="UniProtKB-SubCell"/>
</dbReference>
<dbReference type="GO" id="GO:0003712">
    <property type="term" value="F:transcription coregulator activity"/>
    <property type="evidence" value="ECO:0007669"/>
    <property type="project" value="InterPro"/>
</dbReference>
<feature type="compositionally biased region" description="Low complexity" evidence="7">
    <location>
        <begin position="910"/>
        <end position="926"/>
    </location>
</feature>
<feature type="domain" description="Gem-associated protein 5 TPR" evidence="8">
    <location>
        <begin position="561"/>
        <end position="716"/>
    </location>
</feature>
<evidence type="ECO:0000256" key="6">
    <source>
        <dbReference type="ARBA" id="ARBA00023242"/>
    </source>
</evidence>
<dbReference type="GO" id="GO:0003723">
    <property type="term" value="F:RNA binding"/>
    <property type="evidence" value="ECO:0007669"/>
    <property type="project" value="UniProtKB-KW"/>
</dbReference>
<feature type="region of interest" description="Disordered" evidence="7">
    <location>
        <begin position="1000"/>
        <end position="1319"/>
    </location>
</feature>
<dbReference type="EMBL" id="JAPUFD010000003">
    <property type="protein sequence ID" value="MDI1486630.1"/>
    <property type="molecule type" value="Genomic_DNA"/>
</dbReference>
<dbReference type="InterPro" id="IPR034605">
    <property type="entry name" value="PGC-1"/>
</dbReference>
<reference evidence="9" key="1">
    <citation type="journal article" date="2023" name="Genome Biol. Evol.">
        <title>First Whole Genome Sequence and Flow Cytometry Genome Size Data for the Lichen-Forming Fungus Ramalina farinacea (Ascomycota).</title>
        <authorList>
            <person name="Llewellyn T."/>
            <person name="Mian S."/>
            <person name="Hill R."/>
            <person name="Leitch I.J."/>
            <person name="Gaya E."/>
        </authorList>
    </citation>
    <scope>NUCLEOTIDE SEQUENCE</scope>
    <source>
        <strain evidence="9">LIQ254RAFAR</strain>
    </source>
</reference>
<dbReference type="SUPFAM" id="SSF50978">
    <property type="entry name" value="WD40 repeat-like"/>
    <property type="match status" value="1"/>
</dbReference>
<feature type="compositionally biased region" description="Basic and acidic residues" evidence="7">
    <location>
        <begin position="1074"/>
        <end position="1105"/>
    </location>
</feature>
<dbReference type="GO" id="GO:0045944">
    <property type="term" value="P:positive regulation of transcription by RNA polymerase II"/>
    <property type="evidence" value="ECO:0007669"/>
    <property type="project" value="TreeGrafter"/>
</dbReference>
<feature type="compositionally biased region" description="Polar residues" evidence="7">
    <location>
        <begin position="11"/>
        <end position="25"/>
    </location>
</feature>
<organism evidence="9 10">
    <name type="scientific">Ramalina farinacea</name>
    <dbReference type="NCBI Taxonomy" id="258253"/>
    <lineage>
        <taxon>Eukaryota</taxon>
        <taxon>Fungi</taxon>
        <taxon>Dikarya</taxon>
        <taxon>Ascomycota</taxon>
        <taxon>Pezizomycotina</taxon>
        <taxon>Lecanoromycetes</taxon>
        <taxon>OSLEUM clade</taxon>
        <taxon>Lecanoromycetidae</taxon>
        <taxon>Lecanorales</taxon>
        <taxon>Lecanorineae</taxon>
        <taxon>Ramalinaceae</taxon>
        <taxon>Ramalina</taxon>
    </lineage>
</organism>
<evidence type="ECO:0000313" key="9">
    <source>
        <dbReference type="EMBL" id="MDI1486630.1"/>
    </source>
</evidence>
<feature type="compositionally biased region" description="Basic and acidic residues" evidence="7">
    <location>
        <begin position="1536"/>
        <end position="1551"/>
    </location>
</feature>
<feature type="compositionally biased region" description="Polar residues" evidence="7">
    <location>
        <begin position="857"/>
        <end position="869"/>
    </location>
</feature>
<feature type="compositionally biased region" description="Pro residues" evidence="7">
    <location>
        <begin position="1589"/>
        <end position="1600"/>
    </location>
</feature>
<dbReference type="Gene3D" id="2.130.10.10">
    <property type="entry name" value="YVTN repeat-like/Quinoprotein amine dehydrogenase"/>
    <property type="match status" value="1"/>
</dbReference>
<evidence type="ECO:0000259" key="8">
    <source>
        <dbReference type="Pfam" id="PF23774"/>
    </source>
</evidence>
<feature type="compositionally biased region" description="Polar residues" evidence="7">
    <location>
        <begin position="1163"/>
        <end position="1176"/>
    </location>
</feature>
<dbReference type="Pfam" id="PF23774">
    <property type="entry name" value="TPR_GEMI5"/>
    <property type="match status" value="1"/>
</dbReference>
<feature type="compositionally biased region" description="Pro residues" evidence="7">
    <location>
        <begin position="1232"/>
        <end position="1243"/>
    </location>
</feature>
<feature type="compositionally biased region" description="Basic and acidic residues" evidence="7">
    <location>
        <begin position="945"/>
        <end position="967"/>
    </location>
</feature>
<feature type="compositionally biased region" description="Polar residues" evidence="7">
    <location>
        <begin position="1022"/>
        <end position="1049"/>
    </location>
</feature>
<gene>
    <name evidence="9" type="ORF">OHK93_005862</name>
</gene>
<keyword evidence="2" id="KW-0597">Phosphoprotein</keyword>